<name>B1TDV8_9BURK</name>
<reference evidence="1 2" key="1">
    <citation type="submission" date="2008-03" db="EMBL/GenBank/DDBJ databases">
        <title>Sequencing of the draft genome and assembly of Burkholderia ambifaria MEX-5.</title>
        <authorList>
            <consortium name="US DOE Joint Genome Institute (JGI-PGF)"/>
            <person name="Copeland A."/>
            <person name="Lucas S."/>
            <person name="Lapidus A."/>
            <person name="Glavina del Rio T."/>
            <person name="Dalin E."/>
            <person name="Tice H."/>
            <person name="Bruce D."/>
            <person name="Goodwin L."/>
            <person name="Pitluck S."/>
            <person name="Larimer F."/>
            <person name="Land M.L."/>
            <person name="Hauser L."/>
            <person name="Tiedje J."/>
            <person name="Richardson P."/>
        </authorList>
    </citation>
    <scope>NUCLEOTIDE SEQUENCE [LARGE SCALE GENOMIC DNA]</scope>
    <source>
        <strain evidence="1 2">MEX-5</strain>
    </source>
</reference>
<dbReference type="Proteomes" id="UP000004814">
    <property type="component" value="Unassembled WGS sequence"/>
</dbReference>
<gene>
    <name evidence="1" type="ORF">BamMEX5DRAFT_5974</name>
</gene>
<dbReference type="EMBL" id="ABLK01000310">
    <property type="protein sequence ID" value="EDT38249.1"/>
    <property type="molecule type" value="Genomic_DNA"/>
</dbReference>
<sequence length="209" mass="23050">MVGREIQREEMAVAAALPRSRPSGDAHVIGQAGQFVVRRHAVRISAGSIGDVVLEHLREQRLAFAYAVQPRARAGRQLATRQQRVADQVAQNLLPLGGQGRERVGADDGLVSAEQRGVLTKARQRGRYEAHALPIGGAQGRRIANRDKVGDDAPRVFERLDRHADRFDHVRPARPARRRTRLLDRVVELEQAGVNGGAHMERANGLEAR</sequence>
<organism evidence="1 2">
    <name type="scientific">Burkholderia ambifaria MEX-5</name>
    <dbReference type="NCBI Taxonomy" id="396597"/>
    <lineage>
        <taxon>Bacteria</taxon>
        <taxon>Pseudomonadati</taxon>
        <taxon>Pseudomonadota</taxon>
        <taxon>Betaproteobacteria</taxon>
        <taxon>Burkholderiales</taxon>
        <taxon>Burkholderiaceae</taxon>
        <taxon>Burkholderia</taxon>
        <taxon>Burkholderia cepacia complex</taxon>
    </lineage>
</organism>
<protein>
    <submittedName>
        <fullName evidence="1">Uncharacterized protein</fullName>
    </submittedName>
</protein>
<accession>B1TDV8</accession>
<proteinExistence type="predicted"/>
<dbReference type="AlphaFoldDB" id="B1TDV8"/>
<evidence type="ECO:0000313" key="2">
    <source>
        <dbReference type="Proteomes" id="UP000004814"/>
    </source>
</evidence>
<evidence type="ECO:0000313" key="1">
    <source>
        <dbReference type="EMBL" id="EDT38249.1"/>
    </source>
</evidence>
<comment type="caution">
    <text evidence="1">The sequence shown here is derived from an EMBL/GenBank/DDBJ whole genome shotgun (WGS) entry which is preliminary data.</text>
</comment>